<sequence length="558" mass="61976">MATGAVPASFTGLKSRDHQGISFAKSSDFVRVSDLQRVKFRRTKIAVIRNSTNPGSDTVELEPASDGSPLLVPRQKYCESIHKTIRRKTSTVMVGNVALGSEHPIRIQTMTTTDTKDVAATIEQVMRIADQGADIVRITVQGKKEADACFEIKNSLVQKNYNIPLVADIHFAPAVALRVAECFDKIRVNPGNFADRRAQFETLEYTEEDYQKELEHIEKDGLGDTIRVSLTEPPEEEIDPCRRLANLGMRAAELQKGVAPFEEKNRRYFDFQRRSGQLPVQKERLALKRLIDISMGVITPLSEQLTKPLPNALVMVTLKELSTGAHKLLPEGTRLVVSLRGDEPEDELEILKSTDATMILHNLPYTEEKTSRVHAARRLFECLEENSLNFPVIHHIQFPKDTHRDDLVIGAGTNAGALLVDGLGDGILLEAPDQDFEFLRNTSFNLLQGCRMRNTKTEYVSCPSCGRTLFDLQEISAQIREKTSHLPGVSIAIMGCIVNGPGEMADADFGYVGGAPGKIDLYVGKTVVKRAIDMEHATDALIQLIKDHGRWVDPPAEE</sequence>
<dbReference type="InterPro" id="IPR058579">
    <property type="entry name" value="IspG_C"/>
</dbReference>
<feature type="domain" description="IspG C-terminal" evidence="9">
    <location>
        <begin position="458"/>
        <end position="546"/>
    </location>
</feature>
<dbReference type="GO" id="GO:0019288">
    <property type="term" value="P:isopentenyl diphosphate biosynthetic process, methylerythritol 4-phosphate pathway"/>
    <property type="evidence" value="ECO:0007669"/>
    <property type="project" value="TreeGrafter"/>
</dbReference>
<reference evidence="10" key="2">
    <citation type="journal article" date="2024" name="Plant">
        <title>Genomic evolution and insights into agronomic trait innovations of Sesamum species.</title>
        <authorList>
            <person name="Miao H."/>
            <person name="Wang L."/>
            <person name="Qu L."/>
            <person name="Liu H."/>
            <person name="Sun Y."/>
            <person name="Le M."/>
            <person name="Wang Q."/>
            <person name="Wei S."/>
            <person name="Zheng Y."/>
            <person name="Lin W."/>
            <person name="Duan Y."/>
            <person name="Cao H."/>
            <person name="Xiong S."/>
            <person name="Wang X."/>
            <person name="Wei L."/>
            <person name="Li C."/>
            <person name="Ma Q."/>
            <person name="Ju M."/>
            <person name="Zhao R."/>
            <person name="Li G."/>
            <person name="Mu C."/>
            <person name="Tian Q."/>
            <person name="Mei H."/>
            <person name="Zhang T."/>
            <person name="Gao T."/>
            <person name="Zhang H."/>
        </authorList>
    </citation>
    <scope>NUCLEOTIDE SEQUENCE</scope>
    <source>
        <strain evidence="10">G02</strain>
    </source>
</reference>
<dbReference type="GO" id="GO:0016114">
    <property type="term" value="P:terpenoid biosynthetic process"/>
    <property type="evidence" value="ECO:0007669"/>
    <property type="project" value="InterPro"/>
</dbReference>
<protein>
    <submittedName>
        <fullName evidence="10">4-hydroxy-3-methylbut-2-en-1-yl diphosphate synthase (Ferredoxin), chloroplastic</fullName>
    </submittedName>
</protein>
<evidence type="ECO:0000313" key="10">
    <source>
        <dbReference type="EMBL" id="KAL0418196.1"/>
    </source>
</evidence>
<dbReference type="InterPro" id="IPR058578">
    <property type="entry name" value="IspG_TIM"/>
</dbReference>
<gene>
    <name evidence="10" type="ORF">Sradi_1233100</name>
</gene>
<dbReference type="PANTHER" id="PTHR30454:SF0">
    <property type="entry name" value="4-HYDROXY-3-METHYLBUT-2-EN-1-YL DIPHOSPHATE SYNTHASE (FERREDOXIN), CHLOROPLASTIC"/>
    <property type="match status" value="1"/>
</dbReference>
<dbReference type="GO" id="GO:0005506">
    <property type="term" value="F:iron ion binding"/>
    <property type="evidence" value="ECO:0007669"/>
    <property type="project" value="InterPro"/>
</dbReference>
<evidence type="ECO:0000256" key="1">
    <source>
        <dbReference type="ARBA" id="ARBA00001966"/>
    </source>
</evidence>
<dbReference type="Gene3D" id="3.30.413.10">
    <property type="entry name" value="Sulfite Reductase Hemoprotein, domain 1"/>
    <property type="match status" value="1"/>
</dbReference>
<evidence type="ECO:0000256" key="5">
    <source>
        <dbReference type="ARBA" id="ARBA00023004"/>
    </source>
</evidence>
<keyword evidence="4" id="KW-0560">Oxidoreductase</keyword>
<dbReference type="Gene3D" id="3.20.20.20">
    <property type="entry name" value="Dihydropteroate synthase-like"/>
    <property type="match status" value="1"/>
</dbReference>
<dbReference type="InterPro" id="IPR004588">
    <property type="entry name" value="IspG_bac-typ"/>
</dbReference>
<dbReference type="PIRSF" id="PIRSF037336">
    <property type="entry name" value="IspG_like"/>
    <property type="match status" value="1"/>
</dbReference>
<evidence type="ECO:0000256" key="4">
    <source>
        <dbReference type="ARBA" id="ARBA00023002"/>
    </source>
</evidence>
<evidence type="ECO:0000256" key="2">
    <source>
        <dbReference type="ARBA" id="ARBA00022485"/>
    </source>
</evidence>
<dbReference type="PANTHER" id="PTHR30454">
    <property type="entry name" value="4-HYDROXY-3-METHYLBUT-2-EN-1-YL DIPHOSPHATE SYNTHASE"/>
    <property type="match status" value="1"/>
</dbReference>
<keyword evidence="7" id="KW-0414">Isoprene biosynthesis</keyword>
<dbReference type="InterPro" id="IPR017178">
    <property type="entry name" value="IspG_atypical"/>
</dbReference>
<keyword evidence="3" id="KW-0479">Metal-binding</keyword>
<dbReference type="AlphaFoldDB" id="A0AAW2USC7"/>
<dbReference type="Pfam" id="PF04551">
    <property type="entry name" value="GcpE"/>
    <property type="match status" value="1"/>
</dbReference>
<proteinExistence type="inferred from homology"/>
<dbReference type="InterPro" id="IPR011005">
    <property type="entry name" value="Dihydropteroate_synth-like_sf"/>
</dbReference>
<dbReference type="FunFam" id="3.30.413.10:FF:000006">
    <property type="entry name" value="4-hydroxy-3-methylbut-2-en-1-yl diphosphate synthase (flavodoxin)"/>
    <property type="match status" value="1"/>
</dbReference>
<keyword evidence="2" id="KW-0004">4Fe-4S</keyword>
<dbReference type="EMBL" id="JACGWJ010000005">
    <property type="protein sequence ID" value="KAL0418196.1"/>
    <property type="molecule type" value="Genomic_DNA"/>
</dbReference>
<comment type="caution">
    <text evidence="10">The sequence shown here is derived from an EMBL/GenBank/DDBJ whole genome shotgun (WGS) entry which is preliminary data.</text>
</comment>
<evidence type="ECO:0000256" key="6">
    <source>
        <dbReference type="ARBA" id="ARBA00023014"/>
    </source>
</evidence>
<evidence type="ECO:0000256" key="7">
    <source>
        <dbReference type="ARBA" id="ARBA00023229"/>
    </source>
</evidence>
<evidence type="ECO:0000256" key="3">
    <source>
        <dbReference type="ARBA" id="ARBA00022723"/>
    </source>
</evidence>
<feature type="domain" description="IspG TIM-barrel" evidence="8">
    <location>
        <begin position="89"/>
        <end position="201"/>
    </location>
</feature>
<keyword evidence="6" id="KW-0411">Iron-sulfur</keyword>
<dbReference type="GO" id="GO:0051539">
    <property type="term" value="F:4 iron, 4 sulfur cluster binding"/>
    <property type="evidence" value="ECO:0007669"/>
    <property type="project" value="UniProtKB-KW"/>
</dbReference>
<dbReference type="GO" id="GO:0046429">
    <property type="term" value="F:4-hydroxy-3-methylbut-2-en-1-yl diphosphate synthase activity (ferredoxin)"/>
    <property type="evidence" value="ECO:0007669"/>
    <property type="project" value="InterPro"/>
</dbReference>
<name>A0AAW2USC7_SESRA</name>
<dbReference type="SUPFAM" id="SSF56014">
    <property type="entry name" value="Nitrite and sulphite reductase 4Fe-4S domain-like"/>
    <property type="match status" value="1"/>
</dbReference>
<organism evidence="10">
    <name type="scientific">Sesamum radiatum</name>
    <name type="common">Black benniseed</name>
    <dbReference type="NCBI Taxonomy" id="300843"/>
    <lineage>
        <taxon>Eukaryota</taxon>
        <taxon>Viridiplantae</taxon>
        <taxon>Streptophyta</taxon>
        <taxon>Embryophyta</taxon>
        <taxon>Tracheophyta</taxon>
        <taxon>Spermatophyta</taxon>
        <taxon>Magnoliopsida</taxon>
        <taxon>eudicotyledons</taxon>
        <taxon>Gunneridae</taxon>
        <taxon>Pentapetalae</taxon>
        <taxon>asterids</taxon>
        <taxon>lamiids</taxon>
        <taxon>Lamiales</taxon>
        <taxon>Pedaliaceae</taxon>
        <taxon>Sesamum</taxon>
    </lineage>
</organism>
<keyword evidence="5" id="KW-0408">Iron</keyword>
<dbReference type="InterPro" id="IPR045854">
    <property type="entry name" value="NO2/SO3_Rdtase_4Fe4S_sf"/>
</dbReference>
<reference evidence="10" key="1">
    <citation type="submission" date="2020-06" db="EMBL/GenBank/DDBJ databases">
        <authorList>
            <person name="Li T."/>
            <person name="Hu X."/>
            <person name="Zhang T."/>
            <person name="Song X."/>
            <person name="Zhang H."/>
            <person name="Dai N."/>
            <person name="Sheng W."/>
            <person name="Hou X."/>
            <person name="Wei L."/>
        </authorList>
    </citation>
    <scope>NUCLEOTIDE SEQUENCE</scope>
    <source>
        <strain evidence="10">G02</strain>
        <tissue evidence="10">Leaf</tissue>
    </source>
</reference>
<dbReference type="HAMAP" id="MF_00159">
    <property type="entry name" value="IspG"/>
    <property type="match status" value="1"/>
</dbReference>
<dbReference type="Pfam" id="PF26540">
    <property type="entry name" value="GcpE_C"/>
    <property type="match status" value="1"/>
</dbReference>
<comment type="cofactor">
    <cofactor evidence="1">
        <name>[4Fe-4S] cluster</name>
        <dbReference type="ChEBI" id="CHEBI:49883"/>
    </cofactor>
</comment>
<evidence type="ECO:0000259" key="8">
    <source>
        <dbReference type="Pfam" id="PF04551"/>
    </source>
</evidence>
<accession>A0AAW2USC7</accession>
<dbReference type="GO" id="GO:0009507">
    <property type="term" value="C:chloroplast"/>
    <property type="evidence" value="ECO:0007669"/>
    <property type="project" value="TreeGrafter"/>
</dbReference>
<evidence type="ECO:0000259" key="9">
    <source>
        <dbReference type="Pfam" id="PF26540"/>
    </source>
</evidence>